<proteinExistence type="predicted"/>
<dbReference type="EMBL" id="JADNRY010000149">
    <property type="protein sequence ID" value="KAF9063277.1"/>
    <property type="molecule type" value="Genomic_DNA"/>
</dbReference>
<name>A0A9P5PHH3_9AGAR</name>
<feature type="transmembrane region" description="Helical" evidence="1">
    <location>
        <begin position="185"/>
        <end position="209"/>
    </location>
</feature>
<keyword evidence="1" id="KW-0812">Transmembrane</keyword>
<comment type="caution">
    <text evidence="2">The sequence shown here is derived from an EMBL/GenBank/DDBJ whole genome shotgun (WGS) entry which is preliminary data.</text>
</comment>
<evidence type="ECO:0000313" key="3">
    <source>
        <dbReference type="Proteomes" id="UP000772434"/>
    </source>
</evidence>
<evidence type="ECO:0000256" key="1">
    <source>
        <dbReference type="SAM" id="Phobius"/>
    </source>
</evidence>
<protein>
    <submittedName>
        <fullName evidence="2">Uncharacterized protein</fullName>
    </submittedName>
</protein>
<feature type="transmembrane region" description="Helical" evidence="1">
    <location>
        <begin position="12"/>
        <end position="39"/>
    </location>
</feature>
<feature type="transmembrane region" description="Helical" evidence="1">
    <location>
        <begin position="146"/>
        <end position="165"/>
    </location>
</feature>
<keyword evidence="3" id="KW-1185">Reference proteome</keyword>
<organism evidence="2 3">
    <name type="scientific">Rhodocollybia butyracea</name>
    <dbReference type="NCBI Taxonomy" id="206335"/>
    <lineage>
        <taxon>Eukaryota</taxon>
        <taxon>Fungi</taxon>
        <taxon>Dikarya</taxon>
        <taxon>Basidiomycota</taxon>
        <taxon>Agaricomycotina</taxon>
        <taxon>Agaricomycetes</taxon>
        <taxon>Agaricomycetidae</taxon>
        <taxon>Agaricales</taxon>
        <taxon>Marasmiineae</taxon>
        <taxon>Omphalotaceae</taxon>
        <taxon>Rhodocollybia</taxon>
    </lineage>
</organism>
<feature type="transmembrane region" description="Helical" evidence="1">
    <location>
        <begin position="230"/>
        <end position="251"/>
    </location>
</feature>
<gene>
    <name evidence="2" type="ORF">BDP27DRAFT_1368113</name>
</gene>
<reference evidence="2" key="1">
    <citation type="submission" date="2020-11" db="EMBL/GenBank/DDBJ databases">
        <authorList>
            <consortium name="DOE Joint Genome Institute"/>
            <person name="Ahrendt S."/>
            <person name="Riley R."/>
            <person name="Andreopoulos W."/>
            <person name="Labutti K."/>
            <person name="Pangilinan J."/>
            <person name="Ruiz-Duenas F.J."/>
            <person name="Barrasa J.M."/>
            <person name="Sanchez-Garcia M."/>
            <person name="Camarero S."/>
            <person name="Miyauchi S."/>
            <person name="Serrano A."/>
            <person name="Linde D."/>
            <person name="Babiker R."/>
            <person name="Drula E."/>
            <person name="Ayuso-Fernandez I."/>
            <person name="Pacheco R."/>
            <person name="Padilla G."/>
            <person name="Ferreira P."/>
            <person name="Barriuso J."/>
            <person name="Kellner H."/>
            <person name="Castanera R."/>
            <person name="Alfaro M."/>
            <person name="Ramirez L."/>
            <person name="Pisabarro A.G."/>
            <person name="Kuo A."/>
            <person name="Tritt A."/>
            <person name="Lipzen A."/>
            <person name="He G."/>
            <person name="Yan M."/>
            <person name="Ng V."/>
            <person name="Cullen D."/>
            <person name="Martin F."/>
            <person name="Rosso M.-N."/>
            <person name="Henrissat B."/>
            <person name="Hibbett D."/>
            <person name="Martinez A.T."/>
            <person name="Grigoriev I.V."/>
        </authorList>
    </citation>
    <scope>NUCLEOTIDE SEQUENCE</scope>
    <source>
        <strain evidence="2">AH 40177</strain>
    </source>
</reference>
<dbReference type="AlphaFoldDB" id="A0A9P5PHH3"/>
<dbReference type="Proteomes" id="UP000772434">
    <property type="component" value="Unassembled WGS sequence"/>
</dbReference>
<accession>A0A9P5PHH3</accession>
<feature type="transmembrane region" description="Helical" evidence="1">
    <location>
        <begin position="257"/>
        <end position="277"/>
    </location>
</feature>
<evidence type="ECO:0000313" key="2">
    <source>
        <dbReference type="EMBL" id="KAF9063277.1"/>
    </source>
</evidence>
<keyword evidence="1" id="KW-0472">Membrane</keyword>
<dbReference type="OrthoDB" id="2681808at2759"/>
<sequence>MYGVVYFRYYNTSMVLCLSVVLAVQVIYLYKVILVYPFFRIMLSSLESTQTQRRIIIDPSRKLLALTDVPVVGTTDIVHRVHAKLPSARDFVCPDVYVQSTPFVLPTCHLLFAQFSTAWHSAEQILDICESQSILFEGQLSASLTVSARTFSCISVLSGLGYLAATMVQGSYAWRIHVLGGSWKVTVPIMVLSIIQCVMVSYWGSVTWLRKRIRRTQSQPLIARVKRAMTIAIDTGVLTVLGASIQLLLYLSLPGIALWHLAIFFPLPKLLMATLNARIIVKAGRFSNNTAEVAEKLEGHLETA</sequence>
<keyword evidence="1" id="KW-1133">Transmembrane helix</keyword>